<organism evidence="1 2">
    <name type="scientific">Synechococcus phage S-SRM01</name>
    <dbReference type="NCBI Taxonomy" id="2781608"/>
    <lineage>
        <taxon>Viruses</taxon>
        <taxon>Duplodnaviria</taxon>
        <taxon>Heunggongvirae</taxon>
        <taxon>Uroviricota</taxon>
        <taxon>Caudoviricetes</taxon>
        <taxon>Pantevenvirales</taxon>
        <taxon>Kyanoviridae</taxon>
        <taxon>Serangoonvirus</taxon>
        <taxon>Serangoonvirus essarone</taxon>
    </lineage>
</organism>
<dbReference type="EMBL" id="MW015081">
    <property type="protein sequence ID" value="QPX48013.1"/>
    <property type="molecule type" value="Genomic_DNA"/>
</dbReference>
<dbReference type="GeneID" id="77946218"/>
<proteinExistence type="predicted"/>
<reference evidence="1" key="1">
    <citation type="submission" date="2020-09" db="EMBL/GenBank/DDBJ databases">
        <authorList>
            <person name="Zhang D."/>
            <person name="Hatherill J.R."/>
            <person name="Ramirez J.F."/>
            <person name="Edinger B."/>
            <person name="Balarin R."/>
            <person name="Sullivan A."/>
            <person name="Humpal K.M."/>
            <person name="Guseva A."/>
            <person name="Butela K.A."/>
            <person name="Garlena R.A."/>
            <person name="Russell D.A."/>
            <person name="Pope W.H."/>
            <person name="Jacobs-Sera D."/>
            <person name="Hatfull G.F."/>
        </authorList>
    </citation>
    <scope>NUCLEOTIDE SEQUENCE</scope>
</reference>
<sequence length="139" mass="16563">MIICKSCGKEVEQHQRKGGRSKLYCNETCRMKWRYRNDPSVMNRNTYTEQKERAYSNKWKALQYKGGKCQKCGEDRPATLCFHHRDPSQKELKLDGRSFANRKWETIKEEVDKCDLLCHNCHHMLHYGDSWGEFLQTLV</sequence>
<dbReference type="KEGG" id="vg:77946218"/>
<evidence type="ECO:0008006" key="3">
    <source>
        <dbReference type="Google" id="ProtNLM"/>
    </source>
</evidence>
<evidence type="ECO:0000313" key="1">
    <source>
        <dbReference type="EMBL" id="QPX48013.1"/>
    </source>
</evidence>
<dbReference type="RefSeq" id="YP_010670023.1">
    <property type="nucleotide sequence ID" value="NC_070963.1"/>
</dbReference>
<protein>
    <recommendedName>
        <fullName evidence="3">HNH endonuclease</fullName>
    </recommendedName>
</protein>
<dbReference type="Proteomes" id="UP000664915">
    <property type="component" value="Segment"/>
</dbReference>
<evidence type="ECO:0000313" key="2">
    <source>
        <dbReference type="Proteomes" id="UP000664915"/>
    </source>
</evidence>
<accession>A0A879R1E0</accession>
<name>A0A879R1E0_9CAUD</name>
<keyword evidence="2" id="KW-1185">Reference proteome</keyword>